<evidence type="ECO:0000313" key="11">
    <source>
        <dbReference type="EMBL" id="CAH1603732.1"/>
    </source>
</evidence>
<dbReference type="RefSeq" id="WP_409590474.1">
    <property type="nucleotide sequence ID" value="NZ_CAKMTZ010000148.1"/>
</dbReference>
<evidence type="ECO:0000256" key="7">
    <source>
        <dbReference type="ARBA" id="ARBA00023114"/>
    </source>
</evidence>
<comment type="subcellular location">
    <subcellularLocation>
        <location evidence="1">Cell outer membrane</location>
        <topology evidence="1">Multi-pass membrane protein</topology>
    </subcellularLocation>
</comment>
<evidence type="ECO:0000256" key="4">
    <source>
        <dbReference type="ARBA" id="ARBA00022452"/>
    </source>
</evidence>
<dbReference type="PANTHER" id="PTHR38762">
    <property type="entry name" value="CRYPTIC OUTER MEMBRANE PORIN BGLH-RELATED"/>
    <property type="match status" value="1"/>
</dbReference>
<dbReference type="InterPro" id="IPR003192">
    <property type="entry name" value="Porin_LamB"/>
</dbReference>
<comment type="similarity">
    <text evidence="2">Belongs to the porin LamB (TC 1.B.3) family.</text>
</comment>
<keyword evidence="9" id="KW-0998">Cell outer membrane</keyword>
<feature type="signal peptide" evidence="10">
    <location>
        <begin position="1"/>
        <end position="24"/>
    </location>
</feature>
<dbReference type="PANTHER" id="PTHR38762:SF1">
    <property type="entry name" value="CRYPTIC OUTER MEMBRANE PORIN BGLH-RELATED"/>
    <property type="match status" value="1"/>
</dbReference>
<dbReference type="InterPro" id="IPR050286">
    <property type="entry name" value="G_neg_Bact_CarbUptk_Porin"/>
</dbReference>
<protein>
    <submittedName>
        <fullName evidence="11">Maltoporin (Maltose/maltodextrin high-affinity receptor, phage lambda receptor protein)</fullName>
    </submittedName>
</protein>
<dbReference type="GO" id="GO:0009279">
    <property type="term" value="C:cell outer membrane"/>
    <property type="evidence" value="ECO:0007669"/>
    <property type="project" value="UniProtKB-SubCell"/>
</dbReference>
<keyword evidence="11" id="KW-0675">Receptor</keyword>
<keyword evidence="4" id="KW-1134">Transmembrane beta strand</keyword>
<dbReference type="Pfam" id="PF02264">
    <property type="entry name" value="LamB"/>
    <property type="match status" value="1"/>
</dbReference>
<dbReference type="Proteomes" id="UP001295462">
    <property type="component" value="Unassembled WGS sequence"/>
</dbReference>
<keyword evidence="3" id="KW-0813">Transport</keyword>
<dbReference type="GO" id="GO:0015288">
    <property type="term" value="F:porin activity"/>
    <property type="evidence" value="ECO:0007669"/>
    <property type="project" value="UniProtKB-KW"/>
</dbReference>
<evidence type="ECO:0000256" key="2">
    <source>
        <dbReference type="ARBA" id="ARBA00007055"/>
    </source>
</evidence>
<dbReference type="GO" id="GO:0046930">
    <property type="term" value="C:pore complex"/>
    <property type="evidence" value="ECO:0007669"/>
    <property type="project" value="UniProtKB-KW"/>
</dbReference>
<sequence>MKNLKVLPLALAVAASLASLSTFAADSDVEALEKRIQELENRIDPNYVDDQQPAVLTPDIEIPYGVVFSGYARYGAHYQAGDQKYVMVDGSFNGSSAIGRLGNEGNGGEFQLAKAFKNDSGAIWDVVVMFDHWGDEVNLKKAYAGVTNVFESQPNAYIWAGRDFHQRPQQGINDYFWMMHDGQGGGINNLELGSVKLDFGVVAAVENCSPEIVDPGSNTSISCTGGAGTGDSGAYAFTSKLHGIDMGFAELELYANYGFDSEAIDSSEHIDAYQLGVVISRAHDSGSNRLVLRYSDNADNGVFWKTEDLTTIYASFEGNADLGEKAAIEYLLAYHDYSVDGSSAVEDERTNYSAIVRPMYFWNDAHSTWLEAGYQMVDYARADDDNTGWKVTLSQNISFDWGAGARPMLRFYATVGEVDNKATGINDPKQDTVSLGAMWEAWW</sequence>
<dbReference type="SUPFAM" id="SSF56935">
    <property type="entry name" value="Porins"/>
    <property type="match status" value="1"/>
</dbReference>
<keyword evidence="8" id="KW-0472">Membrane</keyword>
<keyword evidence="5" id="KW-0812">Transmembrane</keyword>
<reference evidence="11" key="1">
    <citation type="submission" date="2022-01" db="EMBL/GenBank/DDBJ databases">
        <authorList>
            <person name="Lagorce A."/>
        </authorList>
    </citation>
    <scope>NUCLEOTIDE SEQUENCE</scope>
    <source>
        <strain evidence="11">Th15_F1_A12</strain>
    </source>
</reference>
<dbReference type="GO" id="GO:0015144">
    <property type="term" value="F:carbohydrate transmembrane transporter activity"/>
    <property type="evidence" value="ECO:0007669"/>
    <property type="project" value="TreeGrafter"/>
</dbReference>
<dbReference type="EMBL" id="CAKMUD010000138">
    <property type="protein sequence ID" value="CAH1603732.1"/>
    <property type="molecule type" value="Genomic_DNA"/>
</dbReference>
<evidence type="ECO:0000256" key="3">
    <source>
        <dbReference type="ARBA" id="ARBA00022448"/>
    </source>
</evidence>
<name>A0AAU9QXC6_9VIBR</name>
<comment type="caution">
    <text evidence="11">The sequence shown here is derived from an EMBL/GenBank/DDBJ whole genome shotgun (WGS) entry which is preliminary data.</text>
</comment>
<keyword evidence="7" id="KW-0626">Porin</keyword>
<evidence type="ECO:0000256" key="6">
    <source>
        <dbReference type="ARBA" id="ARBA00023065"/>
    </source>
</evidence>
<dbReference type="Gene3D" id="2.40.170.10">
    <property type="entry name" value="Porin, LamB type"/>
    <property type="match status" value="1"/>
</dbReference>
<evidence type="ECO:0000256" key="9">
    <source>
        <dbReference type="ARBA" id="ARBA00023237"/>
    </source>
</evidence>
<evidence type="ECO:0000313" key="12">
    <source>
        <dbReference type="Proteomes" id="UP001295462"/>
    </source>
</evidence>
<accession>A0AAU9QXC6</accession>
<dbReference type="AlphaFoldDB" id="A0AAU9QXC6"/>
<feature type="chain" id="PRO_5043437587" evidence="10">
    <location>
        <begin position="25"/>
        <end position="443"/>
    </location>
</feature>
<keyword evidence="10" id="KW-0732">Signal</keyword>
<gene>
    <name evidence="11" type="ORF">THF1A12_80110</name>
</gene>
<evidence type="ECO:0000256" key="5">
    <source>
        <dbReference type="ARBA" id="ARBA00022692"/>
    </source>
</evidence>
<evidence type="ECO:0000256" key="1">
    <source>
        <dbReference type="ARBA" id="ARBA00004571"/>
    </source>
</evidence>
<evidence type="ECO:0000256" key="8">
    <source>
        <dbReference type="ARBA" id="ARBA00023136"/>
    </source>
</evidence>
<organism evidence="11 12">
    <name type="scientific">Vibrio jasicida</name>
    <dbReference type="NCBI Taxonomy" id="766224"/>
    <lineage>
        <taxon>Bacteria</taxon>
        <taxon>Pseudomonadati</taxon>
        <taxon>Pseudomonadota</taxon>
        <taxon>Gammaproteobacteria</taxon>
        <taxon>Vibrionales</taxon>
        <taxon>Vibrionaceae</taxon>
        <taxon>Vibrio</taxon>
    </lineage>
</organism>
<proteinExistence type="inferred from homology"/>
<keyword evidence="6" id="KW-0406">Ion transport</keyword>
<dbReference type="GO" id="GO:0006811">
    <property type="term" value="P:monoatomic ion transport"/>
    <property type="evidence" value="ECO:0007669"/>
    <property type="project" value="UniProtKB-KW"/>
</dbReference>
<dbReference type="InterPro" id="IPR036998">
    <property type="entry name" value="Porin_LamB_sf"/>
</dbReference>
<evidence type="ECO:0000256" key="10">
    <source>
        <dbReference type="SAM" id="SignalP"/>
    </source>
</evidence>
<dbReference type="GO" id="GO:0015774">
    <property type="term" value="P:polysaccharide transport"/>
    <property type="evidence" value="ECO:0007669"/>
    <property type="project" value="TreeGrafter"/>
</dbReference>